<proteinExistence type="inferred from homology"/>
<dbReference type="SMART" id="SM00115">
    <property type="entry name" value="CASc"/>
    <property type="match status" value="1"/>
</dbReference>
<dbReference type="InterPro" id="IPR033139">
    <property type="entry name" value="Caspase_cys_AS"/>
</dbReference>
<evidence type="ECO:0000256" key="8">
    <source>
        <dbReference type="ARBA" id="ARBA00023145"/>
    </source>
</evidence>
<keyword evidence="6" id="KW-0378">Hydrolase</keyword>
<comment type="similarity">
    <text evidence="2">Belongs to the peptidase C14A family.</text>
</comment>
<evidence type="ECO:0000313" key="11">
    <source>
        <dbReference type="EMBL" id="KAG8454057.1"/>
    </source>
</evidence>
<dbReference type="PANTHER" id="PTHR10454">
    <property type="entry name" value="CASPASE"/>
    <property type="match status" value="1"/>
</dbReference>
<feature type="domain" description="Caspase family p20" evidence="10">
    <location>
        <begin position="54"/>
        <end position="178"/>
    </location>
</feature>
<keyword evidence="8" id="KW-0865">Zymogen</keyword>
<feature type="compositionally biased region" description="Basic and acidic residues" evidence="9">
    <location>
        <begin position="11"/>
        <end position="24"/>
    </location>
</feature>
<dbReference type="InterPro" id="IPR001309">
    <property type="entry name" value="Pept_C14_p20"/>
</dbReference>
<keyword evidence="4" id="KW-0645">Protease</keyword>
<dbReference type="InterPro" id="IPR016129">
    <property type="entry name" value="Caspase_his_AS"/>
</dbReference>
<evidence type="ECO:0000259" key="10">
    <source>
        <dbReference type="PROSITE" id="PS50208"/>
    </source>
</evidence>
<evidence type="ECO:0000313" key="12">
    <source>
        <dbReference type="Proteomes" id="UP000812440"/>
    </source>
</evidence>
<dbReference type="PRINTS" id="PR00376">
    <property type="entry name" value="IL1BCENZYME"/>
</dbReference>
<dbReference type="InterPro" id="IPR015917">
    <property type="entry name" value="Pept_C14A"/>
</dbReference>
<protein>
    <recommendedName>
        <fullName evidence="10">Caspase family p20 domain-containing protein</fullName>
    </recommendedName>
</protein>
<evidence type="ECO:0000256" key="3">
    <source>
        <dbReference type="ARBA" id="ARBA00022490"/>
    </source>
</evidence>
<dbReference type="PROSITE" id="PS01121">
    <property type="entry name" value="CASPASE_HIS"/>
    <property type="match status" value="1"/>
</dbReference>
<gene>
    <name evidence="11" type="ORF">GDO86_000625</name>
</gene>
<dbReference type="GO" id="GO:0006915">
    <property type="term" value="P:apoptotic process"/>
    <property type="evidence" value="ECO:0007669"/>
    <property type="project" value="UniProtKB-KW"/>
</dbReference>
<dbReference type="SUPFAM" id="SSF52129">
    <property type="entry name" value="Caspase-like"/>
    <property type="match status" value="1"/>
</dbReference>
<evidence type="ECO:0000256" key="9">
    <source>
        <dbReference type="SAM" id="MobiDB-lite"/>
    </source>
</evidence>
<keyword evidence="12" id="KW-1185">Reference proteome</keyword>
<dbReference type="PROSITE" id="PS01122">
    <property type="entry name" value="CASPASE_CYS"/>
    <property type="match status" value="1"/>
</dbReference>
<evidence type="ECO:0000256" key="2">
    <source>
        <dbReference type="ARBA" id="ARBA00010134"/>
    </source>
</evidence>
<reference evidence="11" key="1">
    <citation type="thesis" date="2020" institute="ProQuest LLC" country="789 East Eisenhower Parkway, Ann Arbor, MI, USA">
        <title>Comparative Genomics and Chromosome Evolution.</title>
        <authorList>
            <person name="Mudd A.B."/>
        </authorList>
    </citation>
    <scope>NUCLEOTIDE SEQUENCE</scope>
    <source>
        <strain evidence="11">Female2</strain>
        <tissue evidence="11">Blood</tissue>
    </source>
</reference>
<dbReference type="InterPro" id="IPR002398">
    <property type="entry name" value="Pept_C14"/>
</dbReference>
<accession>A0A8T2KF69</accession>
<dbReference type="PANTHER" id="PTHR10454:SF206">
    <property type="entry name" value="CASPASE-6"/>
    <property type="match status" value="1"/>
</dbReference>
<dbReference type="InterPro" id="IPR029030">
    <property type="entry name" value="Caspase-like_dom_sf"/>
</dbReference>
<dbReference type="PROSITE" id="PS50208">
    <property type="entry name" value="CASPASE_P20"/>
    <property type="match status" value="1"/>
</dbReference>
<dbReference type="Gene3D" id="3.40.50.1460">
    <property type="match status" value="1"/>
</dbReference>
<sequence length="182" mass="20799">MASAQDSSAGHLERDSSNSIENKEQVSSITETDGWPSRLPDLDPAVEYRMNNRRRGLALIFNHEDFFWHLRLNSRQGTNADSKNLFRTLKELGFDVQSYYNLKTVEVLDKIHEASTQDHSDADCFLCVFLSHGEDNHVYSYDSKIDIQTLTDPFKGDKCKSLIGKPKIFIIQACRGSKHDEQ</sequence>
<dbReference type="GO" id="GO:0004197">
    <property type="term" value="F:cysteine-type endopeptidase activity"/>
    <property type="evidence" value="ECO:0007669"/>
    <property type="project" value="InterPro"/>
</dbReference>
<dbReference type="Proteomes" id="UP000812440">
    <property type="component" value="Chromosome 1"/>
</dbReference>
<evidence type="ECO:0000256" key="4">
    <source>
        <dbReference type="ARBA" id="ARBA00022670"/>
    </source>
</evidence>
<evidence type="ECO:0000256" key="5">
    <source>
        <dbReference type="ARBA" id="ARBA00022703"/>
    </source>
</evidence>
<comment type="caution">
    <text evidence="11">The sequence shown here is derived from an EMBL/GenBank/DDBJ whole genome shotgun (WGS) entry which is preliminary data.</text>
</comment>
<keyword evidence="3" id="KW-0963">Cytoplasm</keyword>
<keyword evidence="5" id="KW-0053">Apoptosis</keyword>
<comment type="subcellular location">
    <subcellularLocation>
        <location evidence="1">Cytoplasm</location>
    </subcellularLocation>
</comment>
<evidence type="ECO:0000256" key="7">
    <source>
        <dbReference type="ARBA" id="ARBA00022807"/>
    </source>
</evidence>
<organism evidence="11 12">
    <name type="scientific">Hymenochirus boettgeri</name>
    <name type="common">Congo dwarf clawed frog</name>
    <dbReference type="NCBI Taxonomy" id="247094"/>
    <lineage>
        <taxon>Eukaryota</taxon>
        <taxon>Metazoa</taxon>
        <taxon>Chordata</taxon>
        <taxon>Craniata</taxon>
        <taxon>Vertebrata</taxon>
        <taxon>Euteleostomi</taxon>
        <taxon>Amphibia</taxon>
        <taxon>Batrachia</taxon>
        <taxon>Anura</taxon>
        <taxon>Pipoidea</taxon>
        <taxon>Pipidae</taxon>
        <taxon>Pipinae</taxon>
        <taxon>Hymenochirus</taxon>
    </lineage>
</organism>
<dbReference type="AlphaFoldDB" id="A0A8T2KF69"/>
<dbReference type="GO" id="GO:0005737">
    <property type="term" value="C:cytoplasm"/>
    <property type="evidence" value="ECO:0007669"/>
    <property type="project" value="UniProtKB-SubCell"/>
</dbReference>
<dbReference type="GO" id="GO:0006508">
    <property type="term" value="P:proteolysis"/>
    <property type="evidence" value="ECO:0007669"/>
    <property type="project" value="UniProtKB-KW"/>
</dbReference>
<feature type="region of interest" description="Disordered" evidence="9">
    <location>
        <begin position="1"/>
        <end position="35"/>
    </location>
</feature>
<dbReference type="Pfam" id="PF00656">
    <property type="entry name" value="Peptidase_C14"/>
    <property type="match status" value="1"/>
</dbReference>
<dbReference type="OrthoDB" id="6116485at2759"/>
<dbReference type="EMBL" id="JAACNH010000001">
    <property type="protein sequence ID" value="KAG8454057.1"/>
    <property type="molecule type" value="Genomic_DNA"/>
</dbReference>
<evidence type="ECO:0000256" key="1">
    <source>
        <dbReference type="ARBA" id="ARBA00004496"/>
    </source>
</evidence>
<dbReference type="InterPro" id="IPR011600">
    <property type="entry name" value="Pept_C14_caspase"/>
</dbReference>
<dbReference type="GO" id="GO:0043525">
    <property type="term" value="P:positive regulation of neuron apoptotic process"/>
    <property type="evidence" value="ECO:0007669"/>
    <property type="project" value="TreeGrafter"/>
</dbReference>
<name>A0A8T2KF69_9PIPI</name>
<keyword evidence="7" id="KW-0788">Thiol protease</keyword>
<evidence type="ECO:0000256" key="6">
    <source>
        <dbReference type="ARBA" id="ARBA00022801"/>
    </source>
</evidence>